<evidence type="ECO:0000256" key="1">
    <source>
        <dbReference type="SAM" id="Phobius"/>
    </source>
</evidence>
<dbReference type="EMBL" id="BPVZ01000044">
    <property type="protein sequence ID" value="GKV16060.1"/>
    <property type="molecule type" value="Genomic_DNA"/>
</dbReference>
<evidence type="ECO:0008006" key="4">
    <source>
        <dbReference type="Google" id="ProtNLM"/>
    </source>
</evidence>
<dbReference type="Proteomes" id="UP001054252">
    <property type="component" value="Unassembled WGS sequence"/>
</dbReference>
<keyword evidence="1" id="KW-0812">Transmembrane</keyword>
<accession>A0AAV5K0M3</accession>
<reference evidence="2 3" key="1">
    <citation type="journal article" date="2021" name="Commun. Biol.">
        <title>The genome of Shorea leprosula (Dipterocarpaceae) highlights the ecological relevance of drought in aseasonal tropical rainforests.</title>
        <authorList>
            <person name="Ng K.K.S."/>
            <person name="Kobayashi M.J."/>
            <person name="Fawcett J.A."/>
            <person name="Hatakeyama M."/>
            <person name="Paape T."/>
            <person name="Ng C.H."/>
            <person name="Ang C.C."/>
            <person name="Tnah L.H."/>
            <person name="Lee C.T."/>
            <person name="Nishiyama T."/>
            <person name="Sese J."/>
            <person name="O'Brien M.J."/>
            <person name="Copetti D."/>
            <person name="Mohd Noor M.I."/>
            <person name="Ong R.C."/>
            <person name="Putra M."/>
            <person name="Sireger I.Z."/>
            <person name="Indrioko S."/>
            <person name="Kosugi Y."/>
            <person name="Izuno A."/>
            <person name="Isagi Y."/>
            <person name="Lee S.L."/>
            <person name="Shimizu K.K."/>
        </authorList>
    </citation>
    <scope>NUCLEOTIDE SEQUENCE [LARGE SCALE GENOMIC DNA]</scope>
    <source>
        <strain evidence="2">214</strain>
    </source>
</reference>
<keyword evidence="3" id="KW-1185">Reference proteome</keyword>
<proteinExistence type="predicted"/>
<evidence type="ECO:0000313" key="3">
    <source>
        <dbReference type="Proteomes" id="UP001054252"/>
    </source>
</evidence>
<sequence length="169" mass="18795">MGKRLKICCAVSAIFLIIILVTLLVLFFTVFKSKEPIISPLPATLTYLEPELPPPEITLNVSLAITATVDNRNYGVFKYENSTAYINYHKEVIAAAPILEGRISARSKQNITTTVDVLLATVNELSNPVNIWIDYNNGVFNLTSSTTMHGKVSPLNMIKIYKSHQSLHM</sequence>
<dbReference type="InterPro" id="IPR055301">
    <property type="entry name" value="Lea14-like_2"/>
</dbReference>
<protein>
    <recommendedName>
        <fullName evidence="4">Late embryogenesis abundant protein LEA-2 subgroup domain-containing protein</fullName>
    </recommendedName>
</protein>
<feature type="transmembrane region" description="Helical" evidence="1">
    <location>
        <begin position="7"/>
        <end position="31"/>
    </location>
</feature>
<comment type="caution">
    <text evidence="2">The sequence shown here is derived from an EMBL/GenBank/DDBJ whole genome shotgun (WGS) entry which is preliminary data.</text>
</comment>
<organism evidence="2 3">
    <name type="scientific">Rubroshorea leprosula</name>
    <dbReference type="NCBI Taxonomy" id="152421"/>
    <lineage>
        <taxon>Eukaryota</taxon>
        <taxon>Viridiplantae</taxon>
        <taxon>Streptophyta</taxon>
        <taxon>Embryophyta</taxon>
        <taxon>Tracheophyta</taxon>
        <taxon>Spermatophyta</taxon>
        <taxon>Magnoliopsida</taxon>
        <taxon>eudicotyledons</taxon>
        <taxon>Gunneridae</taxon>
        <taxon>Pentapetalae</taxon>
        <taxon>rosids</taxon>
        <taxon>malvids</taxon>
        <taxon>Malvales</taxon>
        <taxon>Dipterocarpaceae</taxon>
        <taxon>Rubroshorea</taxon>
    </lineage>
</organism>
<dbReference type="AlphaFoldDB" id="A0AAV5K0M3"/>
<keyword evidence="1" id="KW-1133">Transmembrane helix</keyword>
<keyword evidence="1" id="KW-0472">Membrane</keyword>
<evidence type="ECO:0000313" key="2">
    <source>
        <dbReference type="EMBL" id="GKV16060.1"/>
    </source>
</evidence>
<name>A0AAV5K0M3_9ROSI</name>
<dbReference type="PANTHER" id="PTHR31852">
    <property type="entry name" value="LATE EMBRYOGENESIS ABUNDANT (LEA) HYDROXYPROLINE-RICH GLYCOPROTEIN FAMILY"/>
    <property type="match status" value="1"/>
</dbReference>
<gene>
    <name evidence="2" type="ORF">SLEP1_g26765</name>
</gene>